<dbReference type="Proteomes" id="UP000563898">
    <property type="component" value="Unassembled WGS sequence"/>
</dbReference>
<dbReference type="EMBL" id="JAAXPC010000001">
    <property type="protein sequence ID" value="NKY00439.1"/>
    <property type="molecule type" value="Genomic_DNA"/>
</dbReference>
<evidence type="ECO:0000313" key="2">
    <source>
        <dbReference type="EMBL" id="NKY00439.1"/>
    </source>
</evidence>
<evidence type="ECO:0000256" key="1">
    <source>
        <dbReference type="SAM" id="MobiDB-lite"/>
    </source>
</evidence>
<dbReference type="InterPro" id="IPR014989">
    <property type="entry name" value="DUF1839"/>
</dbReference>
<protein>
    <submittedName>
        <fullName evidence="2">DUF1839 family protein</fullName>
    </submittedName>
</protein>
<accession>A0A846WHB4</accession>
<feature type="region of interest" description="Disordered" evidence="1">
    <location>
        <begin position="1"/>
        <end position="22"/>
    </location>
</feature>
<proteinExistence type="predicted"/>
<comment type="caution">
    <text evidence="2">The sequence shown here is derived from an EMBL/GenBank/DDBJ whole genome shotgun (WGS) entry which is preliminary data.</text>
</comment>
<gene>
    <name evidence="2" type="ORF">HGA05_02450</name>
</gene>
<dbReference type="AlphaFoldDB" id="A0A846WHB4"/>
<reference evidence="2 3" key="1">
    <citation type="submission" date="2020-04" db="EMBL/GenBank/DDBJ databases">
        <title>MicrobeNet Type strains.</title>
        <authorList>
            <person name="Nicholson A.C."/>
        </authorList>
    </citation>
    <scope>NUCLEOTIDE SEQUENCE [LARGE SCALE GENOMIC DNA]</scope>
    <source>
        <strain evidence="2 3">ATCC BAA-14</strain>
    </source>
</reference>
<organism evidence="2 3">
    <name type="scientific">Gordonia polyisoprenivorans</name>
    <dbReference type="NCBI Taxonomy" id="84595"/>
    <lineage>
        <taxon>Bacteria</taxon>
        <taxon>Bacillati</taxon>
        <taxon>Actinomycetota</taxon>
        <taxon>Actinomycetes</taxon>
        <taxon>Mycobacteriales</taxon>
        <taxon>Gordoniaceae</taxon>
        <taxon>Gordonia</taxon>
    </lineage>
</organism>
<feature type="compositionally biased region" description="Basic and acidic residues" evidence="1">
    <location>
        <begin position="12"/>
        <end position="22"/>
    </location>
</feature>
<dbReference type="RefSeq" id="WP_006371053.1">
    <property type="nucleotide sequence ID" value="NZ_JAAXPC010000001.1"/>
</dbReference>
<evidence type="ECO:0000313" key="3">
    <source>
        <dbReference type="Proteomes" id="UP000563898"/>
    </source>
</evidence>
<sequence length="321" mass="35228">MTAEAPTLLDVVEDRGSHPSHSGDRIWPETNCYLDLWIELLHTLGHDPVPMYACALSADHDGEQWTFVKPDPADIRDLYGLQVAEETLWRPVLDTVESGRARGLLHTVEVDSWWLPDTAGTDYRSGHVKTTIVPLRVDRTAGQMTYVHNSGVHQLEGDDFVGVFNLGPTSEWVLLPYVEQVRRIGPADAAVDALTIVRAHLDRRPAANPVKALTETVAAAVDWLPDAGVEVFHVWAFATLRQSGATAEIAADLADRLPDFGAEGGERAAPLLREVASSAKAVQFKMARAARGRKVDVSETMATMADNWQQALDIIDASVRR</sequence>
<dbReference type="Pfam" id="PF08893">
    <property type="entry name" value="DUF1839"/>
    <property type="match status" value="1"/>
</dbReference>
<name>A0A846WHB4_9ACTN</name>